<dbReference type="EMBL" id="JADCKA010000002">
    <property type="protein sequence ID" value="MBE5035177.1"/>
    <property type="molecule type" value="Genomic_DNA"/>
</dbReference>
<gene>
    <name evidence="2" type="ORF">INF20_02650</name>
</gene>
<name>A0ABR9QWD1_9FIRM</name>
<organism evidence="2 3">
    <name type="scientific">Gallibacter intestinalis</name>
    <dbReference type="NCBI Taxonomy" id="2779356"/>
    <lineage>
        <taxon>Bacteria</taxon>
        <taxon>Bacillati</taxon>
        <taxon>Bacillota</taxon>
        <taxon>Clostridia</taxon>
        <taxon>Eubacteriales</taxon>
        <taxon>Eubacteriaceae</taxon>
        <taxon>Gallibacter</taxon>
    </lineage>
</organism>
<evidence type="ECO:0000256" key="1">
    <source>
        <dbReference type="SAM" id="Coils"/>
    </source>
</evidence>
<comment type="caution">
    <text evidence="2">The sequence shown here is derived from an EMBL/GenBank/DDBJ whole genome shotgun (WGS) entry which is preliminary data.</text>
</comment>
<dbReference type="RefSeq" id="WP_226384840.1">
    <property type="nucleotide sequence ID" value="NZ_JADCKA010000002.1"/>
</dbReference>
<reference evidence="2 3" key="1">
    <citation type="submission" date="2020-10" db="EMBL/GenBank/DDBJ databases">
        <title>ChiBAC.</title>
        <authorList>
            <person name="Zenner C."/>
            <person name="Hitch T.C.A."/>
            <person name="Clavel T."/>
        </authorList>
    </citation>
    <scope>NUCLEOTIDE SEQUENCE [LARGE SCALE GENOMIC DNA]</scope>
    <source>
        <strain evidence="2 3">DSM 108706</strain>
    </source>
</reference>
<evidence type="ECO:0000313" key="3">
    <source>
        <dbReference type="Proteomes" id="UP001516588"/>
    </source>
</evidence>
<feature type="coiled-coil region" evidence="1">
    <location>
        <begin position="50"/>
        <end position="77"/>
    </location>
</feature>
<accession>A0ABR9QWD1</accession>
<evidence type="ECO:0000313" key="2">
    <source>
        <dbReference type="EMBL" id="MBE5035177.1"/>
    </source>
</evidence>
<keyword evidence="3" id="KW-1185">Reference proteome</keyword>
<protein>
    <submittedName>
        <fullName evidence="2">Uncharacterized protein</fullName>
    </submittedName>
</protein>
<sequence>MVREIVDKVRAAEKEADNIIAAAQADGALKLKEANEAAQLRKKDAVAKALADKEIRLDKKKKQLAGLEEKTENDIKNDAFAIKDKAADLYEETIESVMERIYSGR</sequence>
<proteinExistence type="predicted"/>
<keyword evidence="1" id="KW-0175">Coiled coil</keyword>
<dbReference type="Proteomes" id="UP001516588">
    <property type="component" value="Unassembled WGS sequence"/>
</dbReference>